<evidence type="ECO:0000313" key="9">
    <source>
        <dbReference type="EMBL" id="TNY32669.1"/>
    </source>
</evidence>
<keyword evidence="10" id="KW-1185">Reference proteome</keyword>
<dbReference type="GO" id="GO:0000034">
    <property type="term" value="F:adenine deaminase activity"/>
    <property type="evidence" value="ECO:0007669"/>
    <property type="project" value="UniProtKB-UniRule"/>
</dbReference>
<evidence type="ECO:0000259" key="7">
    <source>
        <dbReference type="Pfam" id="PF01979"/>
    </source>
</evidence>
<evidence type="ECO:0000256" key="3">
    <source>
        <dbReference type="ARBA" id="ARBA00022801"/>
    </source>
</evidence>
<dbReference type="Gene3D" id="2.30.40.10">
    <property type="entry name" value="Urease, subunit C, domain 1"/>
    <property type="match status" value="1"/>
</dbReference>
<dbReference type="EMBL" id="VFFF01000001">
    <property type="protein sequence ID" value="TNY32669.1"/>
    <property type="molecule type" value="Genomic_DNA"/>
</dbReference>
<dbReference type="PANTHER" id="PTHR11113">
    <property type="entry name" value="N-ACETYLGLUCOSAMINE-6-PHOSPHATE DEACETYLASE"/>
    <property type="match status" value="1"/>
</dbReference>
<proteinExistence type="inferred from homology"/>
<evidence type="ECO:0000256" key="4">
    <source>
        <dbReference type="ARBA" id="ARBA00023211"/>
    </source>
</evidence>
<dbReference type="GO" id="GO:0006146">
    <property type="term" value="P:adenine catabolic process"/>
    <property type="evidence" value="ECO:0007669"/>
    <property type="project" value="InterPro"/>
</dbReference>
<evidence type="ECO:0000256" key="5">
    <source>
        <dbReference type="ARBA" id="ARBA00047720"/>
    </source>
</evidence>
<comment type="catalytic activity">
    <reaction evidence="5 6">
        <text>adenine + H2O + H(+) = hypoxanthine + NH4(+)</text>
        <dbReference type="Rhea" id="RHEA:23688"/>
        <dbReference type="ChEBI" id="CHEBI:15377"/>
        <dbReference type="ChEBI" id="CHEBI:15378"/>
        <dbReference type="ChEBI" id="CHEBI:16708"/>
        <dbReference type="ChEBI" id="CHEBI:17368"/>
        <dbReference type="ChEBI" id="CHEBI:28938"/>
        <dbReference type="EC" id="3.5.4.2"/>
    </reaction>
</comment>
<gene>
    <name evidence="6" type="primary">ade</name>
    <name evidence="9" type="ORF">FHY64_05140</name>
</gene>
<dbReference type="EC" id="3.5.4.2" evidence="2 6"/>
<dbReference type="InterPro" id="IPR011059">
    <property type="entry name" value="Metal-dep_hydrolase_composite"/>
</dbReference>
<comment type="cofactor">
    <cofactor evidence="6">
        <name>Mn(2+)</name>
        <dbReference type="ChEBI" id="CHEBI:29035"/>
    </cofactor>
</comment>
<dbReference type="HAMAP" id="MF_01518">
    <property type="entry name" value="Adenine_deamin"/>
    <property type="match status" value="1"/>
</dbReference>
<evidence type="ECO:0000313" key="10">
    <source>
        <dbReference type="Proteomes" id="UP000314011"/>
    </source>
</evidence>
<dbReference type="InterPro" id="IPR026912">
    <property type="entry name" value="Adenine_deam_C"/>
</dbReference>
<feature type="domain" description="Adenine deaminase C-terminal" evidence="8">
    <location>
        <begin position="451"/>
        <end position="579"/>
    </location>
</feature>
<protein>
    <recommendedName>
        <fullName evidence="2 6">Adenine deaminase</fullName>
        <shortName evidence="6">Adenase</shortName>
        <shortName evidence="6">Adenine aminase</shortName>
        <ecNumber evidence="2 6">3.5.4.2</ecNumber>
    </recommendedName>
</protein>
<dbReference type="SUPFAM" id="SSF51338">
    <property type="entry name" value="Composite domain of metallo-dependent hydrolases"/>
    <property type="match status" value="1"/>
</dbReference>
<dbReference type="InterPro" id="IPR032466">
    <property type="entry name" value="Metal_Hydrolase"/>
</dbReference>
<dbReference type="Pfam" id="PF13382">
    <property type="entry name" value="Adenine_deam_C"/>
    <property type="match status" value="1"/>
</dbReference>
<comment type="similarity">
    <text evidence="1 6">Belongs to the metallo-dependent hydrolases superfamily. Adenine deaminase family.</text>
</comment>
<dbReference type="Proteomes" id="UP000314011">
    <property type="component" value="Unassembled WGS sequence"/>
</dbReference>
<dbReference type="InterPro" id="IPR006680">
    <property type="entry name" value="Amidohydro-rel"/>
</dbReference>
<organism evidence="9 10">
    <name type="scientific">Pelagovum pacificum</name>
    <dbReference type="NCBI Taxonomy" id="2588711"/>
    <lineage>
        <taxon>Bacteria</taxon>
        <taxon>Pseudomonadati</taxon>
        <taxon>Pseudomonadota</taxon>
        <taxon>Alphaproteobacteria</taxon>
        <taxon>Rhodobacterales</taxon>
        <taxon>Paracoccaceae</taxon>
        <taxon>Pelagovum</taxon>
    </lineage>
</organism>
<evidence type="ECO:0000259" key="8">
    <source>
        <dbReference type="Pfam" id="PF13382"/>
    </source>
</evidence>
<name>A0A5C5GFD9_9RHOB</name>
<dbReference type="OrthoDB" id="9775607at2"/>
<accession>A0A5C5GFD9</accession>
<evidence type="ECO:0000256" key="6">
    <source>
        <dbReference type="HAMAP-Rule" id="MF_01518"/>
    </source>
</evidence>
<dbReference type="Gene3D" id="3.20.20.140">
    <property type="entry name" value="Metal-dependent hydrolases"/>
    <property type="match status" value="1"/>
</dbReference>
<comment type="caution">
    <text evidence="9">The sequence shown here is derived from an EMBL/GenBank/DDBJ whole genome shotgun (WGS) entry which is preliminary data.</text>
</comment>
<keyword evidence="4 6" id="KW-0464">Manganese</keyword>
<reference evidence="9 10" key="1">
    <citation type="submission" date="2019-06" db="EMBL/GenBank/DDBJ databases">
        <title>Genome of new Rhodobacteraceae sp. SM1903.</title>
        <authorList>
            <person name="Ren X."/>
        </authorList>
    </citation>
    <scope>NUCLEOTIDE SEQUENCE [LARGE SCALE GENOMIC DNA]</scope>
    <source>
        <strain evidence="9 10">SM1903</strain>
    </source>
</reference>
<dbReference type="InterPro" id="IPR006679">
    <property type="entry name" value="Adenine_deam"/>
</dbReference>
<dbReference type="SUPFAM" id="SSF51556">
    <property type="entry name" value="Metallo-dependent hydrolases"/>
    <property type="match status" value="1"/>
</dbReference>
<dbReference type="Pfam" id="PF01979">
    <property type="entry name" value="Amidohydro_1"/>
    <property type="match status" value="1"/>
</dbReference>
<dbReference type="PANTHER" id="PTHR11113:SF2">
    <property type="entry name" value="ADENINE DEAMINASE"/>
    <property type="match status" value="1"/>
</dbReference>
<feature type="domain" description="Amidohydrolase-related" evidence="7">
    <location>
        <begin position="291"/>
        <end position="387"/>
    </location>
</feature>
<evidence type="ECO:0000256" key="1">
    <source>
        <dbReference type="ARBA" id="ARBA00006773"/>
    </source>
</evidence>
<dbReference type="AlphaFoldDB" id="A0A5C5GFD9"/>
<evidence type="ECO:0000256" key="2">
    <source>
        <dbReference type="ARBA" id="ARBA00012782"/>
    </source>
</evidence>
<keyword evidence="3 6" id="KW-0378">Hydrolase</keyword>
<sequence length="636" mass="69654">MGRLRAAVLADGWLGGGEALMDDLFLDPKEEVAIRQRLTLVALGKAPADRVLRVGRLLDVHGREWLDDQEIVIAGKRIAWVGPAGTWPGAAAERHDRPDLMAVPGFGEAHKHIESTHLTPEWDAAMVIPRGCTWTCEASHEFSNVDGPHNLDFWLMARRAGMPNKIFPLPGSAVPPTGYESSGGWFGGPEQTAFMAHPMVAGLDEVMDWPAVWNPENPAYERLWGMIGATFAGRGVVEGHAAGLTELPEINAFAAAGLASDHEGRGAREVREKLRRGLFCEIRPQSMEEIFAGLIAEGQQDWSQFALITDDRSASDTIRMGATDYNVRLAMKCGIPPEVAIQMVTINPARHMRLTPWVGSLAPGRFADVVLLSDLETLDIAEVWADGLQVSEGPRYIGEVAKINYPDWATRTVNLPLPLSPADFAILAPEDRIQMQAAVLRPFHWWDDFLEATLPVIDGAVQRDRDQNITKFAIVDRYSGTGGVAKMFWKGTGPATDDTALACSVGHDSHNIWCVGSSDAAMAQAVNALREMQGGWALVVKGELAATVRYEVGGLMTCRSAEELDAEMQALYKAAEQVDWMWEPTATPRWPKGMPERLAFATLTCAPWRWVLVAPSPRAPEGFVNVTNGKTHPIVW</sequence>